<evidence type="ECO:0000256" key="6">
    <source>
        <dbReference type="RuleBase" id="RU003983"/>
    </source>
</evidence>
<dbReference type="CDD" id="cd07325">
    <property type="entry name" value="M48_Ste24p_like"/>
    <property type="match status" value="1"/>
</dbReference>
<dbReference type="Gene3D" id="3.30.2010.10">
    <property type="entry name" value="Metalloproteases ('zincins'), catalytic domain"/>
    <property type="match status" value="1"/>
</dbReference>
<gene>
    <name evidence="9" type="ORF">PAUS00366_LOCUS22373</name>
</gene>
<evidence type="ECO:0000256" key="1">
    <source>
        <dbReference type="ARBA" id="ARBA00022670"/>
    </source>
</evidence>
<dbReference type="Pfam" id="PF01435">
    <property type="entry name" value="Peptidase_M48"/>
    <property type="match status" value="1"/>
</dbReference>
<keyword evidence="1 6" id="KW-0645">Protease</keyword>
<dbReference type="GO" id="GO:0006508">
    <property type="term" value="P:proteolysis"/>
    <property type="evidence" value="ECO:0007669"/>
    <property type="project" value="UniProtKB-KW"/>
</dbReference>
<accession>A0A7S4EQH1</accession>
<evidence type="ECO:0000313" key="9">
    <source>
        <dbReference type="EMBL" id="CAE0729588.1"/>
    </source>
</evidence>
<feature type="signal peptide" evidence="7">
    <location>
        <begin position="1"/>
        <end position="22"/>
    </location>
</feature>
<organism evidence="9">
    <name type="scientific">Pseudo-nitzschia australis</name>
    <dbReference type="NCBI Taxonomy" id="44445"/>
    <lineage>
        <taxon>Eukaryota</taxon>
        <taxon>Sar</taxon>
        <taxon>Stramenopiles</taxon>
        <taxon>Ochrophyta</taxon>
        <taxon>Bacillariophyta</taxon>
        <taxon>Bacillariophyceae</taxon>
        <taxon>Bacillariophycidae</taxon>
        <taxon>Bacillariales</taxon>
        <taxon>Bacillariaceae</taxon>
        <taxon>Pseudo-nitzschia</taxon>
    </lineage>
</organism>
<sequence length="344" mass="38880">MQLFLIILVSQWLMSPTLVCDAFTTGAKRRVFRLHPELRQGPLRVSREDMNEVLDVPNSSESPSRIPSLESDQFRHPLDQRLTSLVRNAPFYGLAEETIRRAFPLIEQGVRLDLMASSVKVSPQQLPELHDLLIEACDVLNFSSTFVPELYVQSNPQANAYTLAIQSRSNGKPDKEGDDYSSSVIVVTSALVDRCTPRELQAVLGHELGHLKCEHALYLTLGNIASSPLSRLPVMGSRVDSALQDWRLAAEYSCDRAALLVAQDSKIVANALMKLFAGTSRYEFNTKAFIEQSLDYERQLETANPLVRMSIERQQRTHPLPVRRVAELEKWFQSDEYRNLLPSQ</sequence>
<evidence type="ECO:0000259" key="8">
    <source>
        <dbReference type="Pfam" id="PF01435"/>
    </source>
</evidence>
<comment type="cofactor">
    <cofactor evidence="6">
        <name>Zn(2+)</name>
        <dbReference type="ChEBI" id="CHEBI:29105"/>
    </cofactor>
    <text evidence="6">Binds 1 zinc ion per subunit.</text>
</comment>
<dbReference type="GO" id="GO:0046872">
    <property type="term" value="F:metal ion binding"/>
    <property type="evidence" value="ECO:0007669"/>
    <property type="project" value="UniProtKB-KW"/>
</dbReference>
<evidence type="ECO:0000256" key="3">
    <source>
        <dbReference type="ARBA" id="ARBA00022801"/>
    </source>
</evidence>
<reference evidence="9" key="1">
    <citation type="submission" date="2021-01" db="EMBL/GenBank/DDBJ databases">
        <authorList>
            <person name="Corre E."/>
            <person name="Pelletier E."/>
            <person name="Niang G."/>
            <person name="Scheremetjew M."/>
            <person name="Finn R."/>
            <person name="Kale V."/>
            <person name="Holt S."/>
            <person name="Cochrane G."/>
            <person name="Meng A."/>
            <person name="Brown T."/>
            <person name="Cohen L."/>
        </authorList>
    </citation>
    <scope>NUCLEOTIDE SEQUENCE</scope>
    <source>
        <strain evidence="9">10249 10 AB</strain>
    </source>
</reference>
<evidence type="ECO:0000256" key="4">
    <source>
        <dbReference type="ARBA" id="ARBA00022833"/>
    </source>
</evidence>
<dbReference type="GO" id="GO:0004222">
    <property type="term" value="F:metalloendopeptidase activity"/>
    <property type="evidence" value="ECO:0007669"/>
    <property type="project" value="InterPro"/>
</dbReference>
<feature type="chain" id="PRO_5031447674" description="Peptidase M48 domain-containing protein" evidence="7">
    <location>
        <begin position="23"/>
        <end position="344"/>
    </location>
</feature>
<dbReference type="InterPro" id="IPR001915">
    <property type="entry name" value="Peptidase_M48"/>
</dbReference>
<evidence type="ECO:0000256" key="7">
    <source>
        <dbReference type="SAM" id="SignalP"/>
    </source>
</evidence>
<keyword evidence="7" id="KW-0732">Signal</keyword>
<feature type="domain" description="Peptidase M48" evidence="8">
    <location>
        <begin position="124"/>
        <end position="331"/>
    </location>
</feature>
<proteinExistence type="inferred from homology"/>
<keyword evidence="5 6" id="KW-0482">Metalloprotease</keyword>
<dbReference type="AlphaFoldDB" id="A0A7S4EQH1"/>
<evidence type="ECO:0000256" key="5">
    <source>
        <dbReference type="ARBA" id="ARBA00023049"/>
    </source>
</evidence>
<comment type="similarity">
    <text evidence="6">Belongs to the peptidase M48 family.</text>
</comment>
<keyword evidence="3 6" id="KW-0378">Hydrolase</keyword>
<protein>
    <recommendedName>
        <fullName evidence="8">Peptidase M48 domain-containing protein</fullName>
    </recommendedName>
</protein>
<dbReference type="PANTHER" id="PTHR10120">
    <property type="entry name" value="CAAX PRENYL PROTEASE 1"/>
    <property type="match status" value="1"/>
</dbReference>
<keyword evidence="4 6" id="KW-0862">Zinc</keyword>
<dbReference type="EMBL" id="HBIX01034255">
    <property type="protein sequence ID" value="CAE0729588.1"/>
    <property type="molecule type" value="Transcribed_RNA"/>
</dbReference>
<name>A0A7S4EQH1_9STRA</name>
<evidence type="ECO:0000256" key="2">
    <source>
        <dbReference type="ARBA" id="ARBA00022723"/>
    </source>
</evidence>
<keyword evidence="2" id="KW-0479">Metal-binding</keyword>